<dbReference type="Proteomes" id="UP000198228">
    <property type="component" value="Chromosome I"/>
</dbReference>
<reference evidence="2 3" key="1">
    <citation type="submission" date="2016-06" db="EMBL/GenBank/DDBJ databases">
        <authorList>
            <person name="Kjaerup R.B."/>
            <person name="Dalgaard T.S."/>
            <person name="Juul-Madsen H.R."/>
        </authorList>
    </citation>
    <scope>NUCLEOTIDE SEQUENCE [LARGE SCALE GENOMIC DNA]</scope>
    <source>
        <strain evidence="2 3">DSM 43821</strain>
    </source>
</reference>
<feature type="region of interest" description="Disordered" evidence="1">
    <location>
        <begin position="59"/>
        <end position="88"/>
    </location>
</feature>
<evidence type="ECO:0000256" key="1">
    <source>
        <dbReference type="SAM" id="MobiDB-lite"/>
    </source>
</evidence>
<dbReference type="AlphaFoldDB" id="A0A1C4ZSV3"/>
<proteinExistence type="predicted"/>
<dbReference type="EMBL" id="LT607410">
    <property type="protein sequence ID" value="SCF35916.1"/>
    <property type="molecule type" value="Genomic_DNA"/>
</dbReference>
<gene>
    <name evidence="2" type="ORF">GA0074696_4825</name>
</gene>
<evidence type="ECO:0000313" key="2">
    <source>
        <dbReference type="EMBL" id="SCF35916.1"/>
    </source>
</evidence>
<name>A0A1C4ZSV3_9ACTN</name>
<organism evidence="2 3">
    <name type="scientific">Micromonospora purpureochromogenes</name>
    <dbReference type="NCBI Taxonomy" id="47872"/>
    <lineage>
        <taxon>Bacteria</taxon>
        <taxon>Bacillati</taxon>
        <taxon>Actinomycetota</taxon>
        <taxon>Actinomycetes</taxon>
        <taxon>Micromonosporales</taxon>
        <taxon>Micromonosporaceae</taxon>
        <taxon>Micromonospora</taxon>
    </lineage>
</organism>
<evidence type="ECO:0000313" key="3">
    <source>
        <dbReference type="Proteomes" id="UP000198228"/>
    </source>
</evidence>
<accession>A0A1C4ZSV3</accession>
<sequence>MRTAFTGLTSSAEPRIWGHAINPAALPASQLPVGHAFTVRLDPESRPEVVRWTAGPAGREAVADGADPGGGPGRDVVEHATAISPVRI</sequence>
<protein>
    <submittedName>
        <fullName evidence="2">Uncharacterized protein</fullName>
    </submittedName>
</protein>